<dbReference type="InterPro" id="IPR055290">
    <property type="entry name" value="At3g26010-like"/>
</dbReference>
<sequence>MDLHKKLTAVNLTDDLVVDILSRLTYKSFCRCKCAYKAWSAFSSDPDYREKLPKKVTTGLLYQGHNKSAILLVSLCPDDGEIDGILADVPHYGHLEFLDCCNGLVLWILHYALPHENGCSIVVWTLDDFGQHSWTWTKMCHLSMTDAFGKDEFVHYDDGGDGGEDKWFWNCDYRIVDLDLERGLVFLHDQKANKLLSYNISGGKLNEIQDAFGWDRYYVYVPCYSELPAQEPSVQ</sequence>
<dbReference type="InterPro" id="IPR036047">
    <property type="entry name" value="F-box-like_dom_sf"/>
</dbReference>
<evidence type="ECO:0000259" key="1">
    <source>
        <dbReference type="Pfam" id="PF00646"/>
    </source>
</evidence>
<dbReference type="SUPFAM" id="SSF81383">
    <property type="entry name" value="F-box domain"/>
    <property type="match status" value="1"/>
</dbReference>
<dbReference type="ExpressionAtlas" id="M8C207">
    <property type="expression patterns" value="baseline"/>
</dbReference>
<feature type="domain" description="F-box" evidence="1">
    <location>
        <begin position="11"/>
        <end position="48"/>
    </location>
</feature>
<evidence type="ECO:0000313" key="2">
    <source>
        <dbReference type="EnsemblPlants" id="EMT21112"/>
    </source>
</evidence>
<accession>M8C207</accession>
<dbReference type="AlphaFoldDB" id="M8C207"/>
<proteinExistence type="predicted"/>
<name>M8C207_AEGTA</name>
<dbReference type="EnsemblPlants" id="EMT21112">
    <property type="protein sequence ID" value="EMT21112"/>
    <property type="gene ID" value="F775_29210"/>
</dbReference>
<dbReference type="PANTHER" id="PTHR35546:SF73">
    <property type="entry name" value="F-BOX DOMAIN-CONTAINING PROTEIN"/>
    <property type="match status" value="1"/>
</dbReference>
<protein>
    <recommendedName>
        <fullName evidence="1">F-box domain-containing protein</fullName>
    </recommendedName>
</protein>
<dbReference type="PANTHER" id="PTHR35546">
    <property type="entry name" value="F-BOX PROTEIN INTERACTION DOMAIN PROTEIN-RELATED"/>
    <property type="match status" value="1"/>
</dbReference>
<dbReference type="Pfam" id="PF00646">
    <property type="entry name" value="F-box"/>
    <property type="match status" value="1"/>
</dbReference>
<reference evidence="2" key="1">
    <citation type="submission" date="2015-06" db="UniProtKB">
        <authorList>
            <consortium name="EnsemblPlants"/>
        </authorList>
    </citation>
    <scope>IDENTIFICATION</scope>
</reference>
<dbReference type="InterPro" id="IPR001810">
    <property type="entry name" value="F-box_dom"/>
</dbReference>
<organism evidence="2">
    <name type="scientific">Aegilops tauschii</name>
    <name type="common">Tausch's goatgrass</name>
    <name type="synonym">Aegilops squarrosa</name>
    <dbReference type="NCBI Taxonomy" id="37682"/>
    <lineage>
        <taxon>Eukaryota</taxon>
        <taxon>Viridiplantae</taxon>
        <taxon>Streptophyta</taxon>
        <taxon>Embryophyta</taxon>
        <taxon>Tracheophyta</taxon>
        <taxon>Spermatophyta</taxon>
        <taxon>Magnoliopsida</taxon>
        <taxon>Liliopsida</taxon>
        <taxon>Poales</taxon>
        <taxon>Poaceae</taxon>
        <taxon>BOP clade</taxon>
        <taxon>Pooideae</taxon>
        <taxon>Triticodae</taxon>
        <taxon>Triticeae</taxon>
        <taxon>Triticinae</taxon>
        <taxon>Aegilops</taxon>
    </lineage>
</organism>